<evidence type="ECO:0000313" key="3">
    <source>
        <dbReference type="Proteomes" id="UP000316541"/>
    </source>
</evidence>
<evidence type="ECO:0000313" key="2">
    <source>
        <dbReference type="EMBL" id="TQS13587.1"/>
    </source>
</evidence>
<feature type="transmembrane region" description="Helical" evidence="1">
    <location>
        <begin position="16"/>
        <end position="42"/>
    </location>
</feature>
<dbReference type="InterPro" id="IPR049978">
    <property type="entry name" value="SCO6880-like"/>
</dbReference>
<dbReference type="Proteomes" id="UP000316541">
    <property type="component" value="Unassembled WGS sequence"/>
</dbReference>
<sequence>MTDIRTYGGWRRRRGLGLLGLGTTGTFVALGALTALVLTVSVDLRAALYTGPPAALAGALVLIRVSGVPVAHLIARRIRWSYGKARGHTRYRAGVVVAHPRAFQLPGVLAATRLMSAEDAFGRPYGIVWDRRAGLFTATLKVSPASTWLAERSDADTWVANWGAWLASLGHMPAVRLVTVTVETAPEPGSALADTVSRALSSTAPEAAALLMRQLVSTAPRTAARVNTYVSVTFDPARSPVGQGDMSTAIGELGRTTEALACALGSCGVTVTGRATAPELAGIVRAAYDPAARADTARSHDLTWADAGPIGAEEHPDHYRHDSGISVSWAWHEAPRQNVPADMLSRLVAPGPHPKRVSLQYRPLPAAEATRVLEDEVNAAAFREQYRRRTGRDETARDAYDQARARQAAAEEATWAGVTLVTLYVATTVMREEDLAQAIAVTEAAAEASRIRLRRLWGSQSAGFATTLPCGVCPAELTRRSW</sequence>
<name>A0A544YA21_9ACTN</name>
<evidence type="ECO:0000256" key="1">
    <source>
        <dbReference type="SAM" id="Phobius"/>
    </source>
</evidence>
<gene>
    <name evidence="2" type="ORF">FLX08_35020</name>
</gene>
<feature type="transmembrane region" description="Helical" evidence="1">
    <location>
        <begin position="54"/>
        <end position="75"/>
    </location>
</feature>
<accession>A0A544YA21</accession>
<dbReference type="EMBL" id="VIRM01000064">
    <property type="protein sequence ID" value="TQS13587.1"/>
    <property type="molecule type" value="Genomic_DNA"/>
</dbReference>
<organism evidence="2 3">
    <name type="scientific">Microbispora hainanensis</name>
    <dbReference type="NCBI Taxonomy" id="568844"/>
    <lineage>
        <taxon>Bacteria</taxon>
        <taxon>Bacillati</taxon>
        <taxon>Actinomycetota</taxon>
        <taxon>Actinomycetes</taxon>
        <taxon>Streptosporangiales</taxon>
        <taxon>Streptosporangiaceae</taxon>
        <taxon>Microbispora</taxon>
    </lineage>
</organism>
<keyword evidence="1" id="KW-0812">Transmembrane</keyword>
<keyword evidence="1" id="KW-0472">Membrane</keyword>
<comment type="caution">
    <text evidence="2">The sequence shown here is derived from an EMBL/GenBank/DDBJ whole genome shotgun (WGS) entry which is preliminary data.</text>
</comment>
<dbReference type="NCBIfam" id="NF042935">
    <property type="entry name" value="SCO6880_fam"/>
    <property type="match status" value="1"/>
</dbReference>
<proteinExistence type="predicted"/>
<protein>
    <recommendedName>
        <fullName evidence="4">PrgI family protein</fullName>
    </recommendedName>
</protein>
<dbReference type="RefSeq" id="WP_142624559.1">
    <property type="nucleotide sequence ID" value="NZ_VIRM01000064.1"/>
</dbReference>
<reference evidence="2 3" key="1">
    <citation type="submission" date="2019-07" db="EMBL/GenBank/DDBJ databases">
        <title>Microbispora hainanensis DSM 45428.</title>
        <authorList>
            <person name="Thawai C."/>
        </authorList>
    </citation>
    <scope>NUCLEOTIDE SEQUENCE [LARGE SCALE GENOMIC DNA]</scope>
    <source>
        <strain evidence="2 3">DSM 45428</strain>
    </source>
</reference>
<keyword evidence="1" id="KW-1133">Transmembrane helix</keyword>
<dbReference type="AlphaFoldDB" id="A0A544YA21"/>
<evidence type="ECO:0008006" key="4">
    <source>
        <dbReference type="Google" id="ProtNLM"/>
    </source>
</evidence>